<dbReference type="AlphaFoldDB" id="A0AAD6YKF1"/>
<dbReference type="EMBL" id="JARJCW010000011">
    <property type="protein sequence ID" value="KAJ7219537.1"/>
    <property type="molecule type" value="Genomic_DNA"/>
</dbReference>
<gene>
    <name evidence="2" type="ORF">GGX14DRAFT_592627</name>
</gene>
<keyword evidence="3" id="KW-1185">Reference proteome</keyword>
<evidence type="ECO:0000256" key="1">
    <source>
        <dbReference type="SAM" id="Coils"/>
    </source>
</evidence>
<name>A0AAD6YKF1_9AGAR</name>
<accession>A0AAD6YKF1</accession>
<reference evidence="2" key="1">
    <citation type="submission" date="2023-03" db="EMBL/GenBank/DDBJ databases">
        <title>Massive genome expansion in bonnet fungi (Mycena s.s.) driven by repeated elements and novel gene families across ecological guilds.</title>
        <authorList>
            <consortium name="Lawrence Berkeley National Laboratory"/>
            <person name="Harder C.B."/>
            <person name="Miyauchi S."/>
            <person name="Viragh M."/>
            <person name="Kuo A."/>
            <person name="Thoen E."/>
            <person name="Andreopoulos B."/>
            <person name="Lu D."/>
            <person name="Skrede I."/>
            <person name="Drula E."/>
            <person name="Henrissat B."/>
            <person name="Morin E."/>
            <person name="Kohler A."/>
            <person name="Barry K."/>
            <person name="LaButti K."/>
            <person name="Morin E."/>
            <person name="Salamov A."/>
            <person name="Lipzen A."/>
            <person name="Mereny Z."/>
            <person name="Hegedus B."/>
            <person name="Baldrian P."/>
            <person name="Stursova M."/>
            <person name="Weitz H."/>
            <person name="Taylor A."/>
            <person name="Grigoriev I.V."/>
            <person name="Nagy L.G."/>
            <person name="Martin F."/>
            <person name="Kauserud H."/>
        </authorList>
    </citation>
    <scope>NUCLEOTIDE SEQUENCE</scope>
    <source>
        <strain evidence="2">9144</strain>
    </source>
</reference>
<feature type="coiled-coil region" evidence="1">
    <location>
        <begin position="58"/>
        <end position="85"/>
    </location>
</feature>
<keyword evidence="1" id="KW-0175">Coiled coil</keyword>
<comment type="caution">
    <text evidence="2">The sequence shown here is derived from an EMBL/GenBank/DDBJ whole genome shotgun (WGS) entry which is preliminary data.</text>
</comment>
<organism evidence="2 3">
    <name type="scientific">Mycena pura</name>
    <dbReference type="NCBI Taxonomy" id="153505"/>
    <lineage>
        <taxon>Eukaryota</taxon>
        <taxon>Fungi</taxon>
        <taxon>Dikarya</taxon>
        <taxon>Basidiomycota</taxon>
        <taxon>Agaricomycotina</taxon>
        <taxon>Agaricomycetes</taxon>
        <taxon>Agaricomycetidae</taxon>
        <taxon>Agaricales</taxon>
        <taxon>Marasmiineae</taxon>
        <taxon>Mycenaceae</taxon>
        <taxon>Mycena</taxon>
    </lineage>
</organism>
<sequence length="379" mass="41326">MAPTRLRTSCDACHDVNVAHRQRRLPLTTCRHRRHIPPVADGSNNVSDVSTPTPEAKVRAAEAENEALRAEAAHLSQQVARVNDNFAIACRGRKFHIPTLTRLHHWHSLAPPSARPGSARFGQADEPALRAPGLGFTSATEEGAPSPEQHAEVGVAFGTTNNLDVHSSSSTSKWGYCAVGVVLGAQCIVYDAGLALHPPPTDPCTRPAHGYHGPITVHSSRPQGDTSITWVKLWSARVYAQTITELLAQITPRKLQAALARDTPTTRTFVSSLREHVTAVNQALPSRQPHAPRVDRSVALVNSRVRTIENAVLDPPVSKEEFCKLLLTGEAHMTAEERETTALCRLVRGYEGEEDTAQGDWYDHIHTHLSVPEGIIDVK</sequence>
<protein>
    <submittedName>
        <fullName evidence="2">Uncharacterized protein</fullName>
    </submittedName>
</protein>
<evidence type="ECO:0000313" key="2">
    <source>
        <dbReference type="EMBL" id="KAJ7219537.1"/>
    </source>
</evidence>
<evidence type="ECO:0000313" key="3">
    <source>
        <dbReference type="Proteomes" id="UP001219525"/>
    </source>
</evidence>
<proteinExistence type="predicted"/>
<dbReference type="Proteomes" id="UP001219525">
    <property type="component" value="Unassembled WGS sequence"/>
</dbReference>